<accession>A0ACC0AFA4</accession>
<dbReference type="Proteomes" id="UP001060085">
    <property type="component" value="Linkage Group LG06"/>
</dbReference>
<dbReference type="EMBL" id="CM044706">
    <property type="protein sequence ID" value="KAI5658874.1"/>
    <property type="molecule type" value="Genomic_DNA"/>
</dbReference>
<sequence>MAITRVGRRDNPSRNEVITQLTKEDAPLDMDGQANNTQGVTVQESSNRSNGPYPKEYLGTEARNSKYTPIDYKECRQIPNAMKTKMFDVVKNDIDEKTSQLPPSSEDAIDPNDVYSWTRKVCRVCMLGTGVHAFDAWGNVPSRSTCQRIIEQQAAELEILKHRLPSCKE</sequence>
<keyword evidence="2" id="KW-1185">Reference proteome</keyword>
<evidence type="ECO:0000313" key="2">
    <source>
        <dbReference type="Proteomes" id="UP001060085"/>
    </source>
</evidence>
<organism evidence="1 2">
    <name type="scientific">Catharanthus roseus</name>
    <name type="common">Madagascar periwinkle</name>
    <name type="synonym">Vinca rosea</name>
    <dbReference type="NCBI Taxonomy" id="4058"/>
    <lineage>
        <taxon>Eukaryota</taxon>
        <taxon>Viridiplantae</taxon>
        <taxon>Streptophyta</taxon>
        <taxon>Embryophyta</taxon>
        <taxon>Tracheophyta</taxon>
        <taxon>Spermatophyta</taxon>
        <taxon>Magnoliopsida</taxon>
        <taxon>eudicotyledons</taxon>
        <taxon>Gunneridae</taxon>
        <taxon>Pentapetalae</taxon>
        <taxon>asterids</taxon>
        <taxon>lamiids</taxon>
        <taxon>Gentianales</taxon>
        <taxon>Apocynaceae</taxon>
        <taxon>Rauvolfioideae</taxon>
        <taxon>Vinceae</taxon>
        <taxon>Catharanthinae</taxon>
        <taxon>Catharanthus</taxon>
    </lineage>
</organism>
<comment type="caution">
    <text evidence="1">The sequence shown here is derived from an EMBL/GenBank/DDBJ whole genome shotgun (WGS) entry which is preliminary data.</text>
</comment>
<protein>
    <submittedName>
        <fullName evidence="1">Uncharacterized protein</fullName>
    </submittedName>
</protein>
<reference evidence="2" key="1">
    <citation type="journal article" date="2023" name="Nat. Plants">
        <title>Single-cell RNA sequencing provides a high-resolution roadmap for understanding the multicellular compartmentation of specialized metabolism.</title>
        <authorList>
            <person name="Sun S."/>
            <person name="Shen X."/>
            <person name="Li Y."/>
            <person name="Li Y."/>
            <person name="Wang S."/>
            <person name="Li R."/>
            <person name="Zhang H."/>
            <person name="Shen G."/>
            <person name="Guo B."/>
            <person name="Wei J."/>
            <person name="Xu J."/>
            <person name="St-Pierre B."/>
            <person name="Chen S."/>
            <person name="Sun C."/>
        </authorList>
    </citation>
    <scope>NUCLEOTIDE SEQUENCE [LARGE SCALE GENOMIC DNA]</scope>
</reference>
<name>A0ACC0AFA4_CATRO</name>
<gene>
    <name evidence="1" type="ORF">M9H77_27667</name>
</gene>
<evidence type="ECO:0000313" key="1">
    <source>
        <dbReference type="EMBL" id="KAI5658874.1"/>
    </source>
</evidence>
<proteinExistence type="predicted"/>